<dbReference type="InterPro" id="IPR009936">
    <property type="entry name" value="DUF1468"/>
</dbReference>
<keyword evidence="4" id="KW-1185">Reference proteome</keyword>
<gene>
    <name evidence="3" type="ORF">AXE65_07080</name>
</gene>
<dbReference type="RefSeq" id="WP_068392891.1">
    <property type="nucleotide sequence ID" value="NZ_LSZO01000211.1"/>
</dbReference>
<dbReference type="Pfam" id="PF07331">
    <property type="entry name" value="TctB"/>
    <property type="match status" value="1"/>
</dbReference>
<comment type="caution">
    <text evidence="3">The sequence shown here is derived from an EMBL/GenBank/DDBJ whole genome shotgun (WGS) entry which is preliminary data.</text>
</comment>
<keyword evidence="1" id="KW-0812">Transmembrane</keyword>
<organism evidence="3 4">
    <name type="scientific">Ventosimonas gracilis</name>
    <dbReference type="NCBI Taxonomy" id="1680762"/>
    <lineage>
        <taxon>Bacteria</taxon>
        <taxon>Pseudomonadati</taxon>
        <taxon>Pseudomonadota</taxon>
        <taxon>Gammaproteobacteria</taxon>
        <taxon>Pseudomonadales</taxon>
        <taxon>Ventosimonadaceae</taxon>
        <taxon>Ventosimonas</taxon>
    </lineage>
</organism>
<dbReference type="OrthoDB" id="7025534at2"/>
<feature type="domain" description="DUF1468" evidence="2">
    <location>
        <begin position="6"/>
        <end position="141"/>
    </location>
</feature>
<keyword evidence="1" id="KW-1133">Transmembrane helix</keyword>
<evidence type="ECO:0000313" key="3">
    <source>
        <dbReference type="EMBL" id="KXU34597.1"/>
    </source>
</evidence>
<feature type="transmembrane region" description="Helical" evidence="1">
    <location>
        <begin position="37"/>
        <end position="55"/>
    </location>
</feature>
<dbReference type="EMBL" id="LSZO01000211">
    <property type="protein sequence ID" value="KXU34597.1"/>
    <property type="molecule type" value="Genomic_DNA"/>
</dbReference>
<dbReference type="Proteomes" id="UP000072660">
    <property type="component" value="Unassembled WGS sequence"/>
</dbReference>
<reference evidence="3 4" key="1">
    <citation type="submission" date="2016-02" db="EMBL/GenBank/DDBJ databases">
        <authorList>
            <person name="Wen L."/>
            <person name="He K."/>
            <person name="Yang H."/>
        </authorList>
    </citation>
    <scope>NUCLEOTIDE SEQUENCE [LARGE SCALE GENOMIC DNA]</scope>
    <source>
        <strain evidence="3 4">CV58</strain>
    </source>
</reference>
<evidence type="ECO:0000313" key="4">
    <source>
        <dbReference type="Proteomes" id="UP000072660"/>
    </source>
</evidence>
<proteinExistence type="predicted"/>
<evidence type="ECO:0000256" key="1">
    <source>
        <dbReference type="SAM" id="Phobius"/>
    </source>
</evidence>
<accession>A0A139SJ68</accession>
<keyword evidence="1" id="KW-0472">Membrane</keyword>
<feature type="transmembrane region" description="Helical" evidence="1">
    <location>
        <begin position="76"/>
        <end position="102"/>
    </location>
</feature>
<name>A0A139SJ68_9GAMM</name>
<protein>
    <recommendedName>
        <fullName evidence="2">DUF1468 domain-containing protein</fullName>
    </recommendedName>
</protein>
<sequence length="150" mass="16043">MLQRSFSVLLLLICAALAVVAFGYQAPFSYEPVGPRAWPLILLALLGLGALALLLSPQVKASEEKPKADYRLSAKVSGCVLLLLIYAALFETLGFIPSAMLLGVGLARLYDGRWSLALASGLILGIGLYLLFDKALDVPLPLGVLSDWEI</sequence>
<dbReference type="AlphaFoldDB" id="A0A139SJ68"/>
<evidence type="ECO:0000259" key="2">
    <source>
        <dbReference type="Pfam" id="PF07331"/>
    </source>
</evidence>
<feature type="transmembrane region" description="Helical" evidence="1">
    <location>
        <begin position="114"/>
        <end position="132"/>
    </location>
</feature>